<proteinExistence type="predicted"/>
<evidence type="ECO:0000313" key="2">
    <source>
        <dbReference type="Proteomes" id="UP001303373"/>
    </source>
</evidence>
<dbReference type="EMBL" id="CP138592">
    <property type="protein sequence ID" value="WPH04484.1"/>
    <property type="molecule type" value="Genomic_DNA"/>
</dbReference>
<accession>A0AAQ3RAQ2</accession>
<organism evidence="1 2">
    <name type="scientific">Acrodontium crateriforme</name>
    <dbReference type="NCBI Taxonomy" id="150365"/>
    <lineage>
        <taxon>Eukaryota</taxon>
        <taxon>Fungi</taxon>
        <taxon>Dikarya</taxon>
        <taxon>Ascomycota</taxon>
        <taxon>Pezizomycotina</taxon>
        <taxon>Dothideomycetes</taxon>
        <taxon>Dothideomycetidae</taxon>
        <taxon>Mycosphaerellales</taxon>
        <taxon>Teratosphaeriaceae</taxon>
        <taxon>Acrodontium</taxon>
    </lineage>
</organism>
<protein>
    <recommendedName>
        <fullName evidence="3">Fungal N-terminal domain-containing protein</fullName>
    </recommendedName>
</protein>
<gene>
    <name evidence="1" type="ORF">R9X50_00737500</name>
</gene>
<evidence type="ECO:0008006" key="3">
    <source>
        <dbReference type="Google" id="ProtNLM"/>
    </source>
</evidence>
<dbReference type="Proteomes" id="UP001303373">
    <property type="component" value="Chromosome 13"/>
</dbReference>
<dbReference type="AlphaFoldDB" id="A0AAQ3RAQ2"/>
<keyword evidence="2" id="KW-1185">Reference proteome</keyword>
<evidence type="ECO:0000313" key="1">
    <source>
        <dbReference type="EMBL" id="WPH04484.1"/>
    </source>
</evidence>
<reference evidence="1 2" key="1">
    <citation type="submission" date="2023-11" db="EMBL/GenBank/DDBJ databases">
        <title>An acidophilic fungus is an integral part of prey digestion in a carnivorous sundew plant.</title>
        <authorList>
            <person name="Tsai I.J."/>
        </authorList>
    </citation>
    <scope>NUCLEOTIDE SEQUENCE [LARGE SCALE GENOMIC DNA]</scope>
    <source>
        <strain evidence="1">169a</strain>
    </source>
</reference>
<sequence length="861" mass="97380">MSGAEAVVGVAASGAGLASLTIQLFESWKKIKAFMDDVRDAPEALENLVAYLEGIQAILEWLESRREHSGQSLAILDMALEGCCKTLKKLESKLQAIKKGMTGSLKGKIKAALEKSPVTEIVVKLGRDLQALDLALVFYRACCEEREQEQRERDQLLWQGTLVERLRAEFQLASENTAQQIAQMVASIIVSNRGDMTAALSQRARVGTQHLSSRRIINVDDNMHDKSNVSNAAHDMSNELYRGHISKPWFHARVCFPKFITSRVWELAVKQAGSGWDRCLKTYNIVPKNARIFKLCEAGDIRGVDRLVESGKAAFLDLDSSGATLMMRAIFSTEIDDSKKFEMCKYLLTRSDFPDKHGAMLQTLRVLHWRKVYRRIFCRFLIQWFSGDQVGDAEKLVMYKSIFTQPLSKVRGEILGGREDPLDILPFFFGYFINVHGLDIDLEDVACLENWSFEETGAECWNIVVKNQSGPLSLTSKSIILATFIDRGVSARPHELSNIFGLDVFGRQMAKLKDPRGRSALWMVASELEKRVKANYKSSSTLEEWFDLGVRLIRNGADPHGRNHKGEGSIVSGYIWDFHARLNTRVTLVRLWAQLLDAAGVNLVSYGDAEVANCDGGAVFFEYALDGPHTCFLLYGSRPDDWGIRFQPIERLQIFQYYVTPGTFPQTSRVPTKISWYPIGRERLEGAWRLGSEHHRHSLSNTAVDHYKPPENRHIPLADMINSTQDDTLMLPLLLERERHQRPRKRSQSEPRLANDGICLSRGLIVLHQCPLDGKYRIGCVCTTLKFSPDHLQEFKRMKINLDCCVRGDSQDYGTLHSQILVQLLLDSERKNEGRRFRAERSAASALTGLAEKGGWLSERY</sequence>
<name>A0AAQ3RAQ2_9PEZI</name>